<accession>A0ABX2NAQ6</accession>
<organism evidence="2 3">
    <name type="scientific">Anaerococcus faecalis</name>
    <dbReference type="NCBI Taxonomy" id="2742993"/>
    <lineage>
        <taxon>Bacteria</taxon>
        <taxon>Bacillati</taxon>
        <taxon>Bacillota</taxon>
        <taxon>Tissierellia</taxon>
        <taxon>Tissierellales</taxon>
        <taxon>Peptoniphilaceae</taxon>
        <taxon>Anaerococcus</taxon>
    </lineage>
</organism>
<protein>
    <submittedName>
        <fullName evidence="2">HNH endonuclease</fullName>
    </submittedName>
</protein>
<keyword evidence="2" id="KW-0378">Hydrolase</keyword>
<comment type="caution">
    <text evidence="2">The sequence shown here is derived from an EMBL/GenBank/DDBJ whole genome shotgun (WGS) entry which is preliminary data.</text>
</comment>
<name>A0ABX2NAQ6_9FIRM</name>
<dbReference type="Proteomes" id="UP000540919">
    <property type="component" value="Unassembled WGS sequence"/>
</dbReference>
<gene>
    <name evidence="2" type="ORF">HV819_06545</name>
</gene>
<keyword evidence="2" id="KW-0540">Nuclease</keyword>
<evidence type="ECO:0000313" key="3">
    <source>
        <dbReference type="Proteomes" id="UP000540919"/>
    </source>
</evidence>
<keyword evidence="3" id="KW-1185">Reference proteome</keyword>
<dbReference type="SUPFAM" id="SSF54060">
    <property type="entry name" value="His-Me finger endonucleases"/>
    <property type="match status" value="1"/>
</dbReference>
<evidence type="ECO:0000259" key="1">
    <source>
        <dbReference type="Pfam" id="PF13392"/>
    </source>
</evidence>
<proteinExistence type="predicted"/>
<feature type="domain" description="HNH nuclease" evidence="1">
    <location>
        <begin position="100"/>
        <end position="139"/>
    </location>
</feature>
<keyword evidence="2" id="KW-0255">Endonuclease</keyword>
<reference evidence="2 3" key="1">
    <citation type="submission" date="2020-06" db="EMBL/GenBank/DDBJ databases">
        <title>Anaerococcus sp. nov., isolated form swine feces.</title>
        <authorList>
            <person name="Yu S."/>
        </authorList>
    </citation>
    <scope>NUCLEOTIDE SEQUENCE [LARGE SCALE GENOMIC DNA]</scope>
    <source>
        <strain evidence="2 3">AGMB00486</strain>
    </source>
</reference>
<dbReference type="InterPro" id="IPR003615">
    <property type="entry name" value="HNH_nuc"/>
</dbReference>
<dbReference type="Pfam" id="PF13392">
    <property type="entry name" value="HNH_3"/>
    <property type="match status" value="1"/>
</dbReference>
<dbReference type="GO" id="GO:0004519">
    <property type="term" value="F:endonuclease activity"/>
    <property type="evidence" value="ECO:0007669"/>
    <property type="project" value="UniProtKB-KW"/>
</dbReference>
<sequence length="161" mass="18715">MLVSLKCDWCGKEITKEKCRITRHNFCSRECLADFSNKTKNPEGYKLLKDYTNISKNLSEINKKLNPTRMTKDVREKLRKSRLGTGKGKSYKKLHGIHEHRIIAEEILGQPLKEGEVVHHVDGNKRNNAKYNLMVLPSNSVHIKLHQKLKRFWESSVFDGI</sequence>
<dbReference type="Gene3D" id="3.90.75.20">
    <property type="match status" value="1"/>
</dbReference>
<dbReference type="InterPro" id="IPR044925">
    <property type="entry name" value="His-Me_finger_sf"/>
</dbReference>
<evidence type="ECO:0000313" key="2">
    <source>
        <dbReference type="EMBL" id="NVF11639.1"/>
    </source>
</evidence>
<dbReference type="EMBL" id="JABVBA010000006">
    <property type="protein sequence ID" value="NVF11639.1"/>
    <property type="molecule type" value="Genomic_DNA"/>
</dbReference>
<dbReference type="RefSeq" id="WP_176269783.1">
    <property type="nucleotide sequence ID" value="NZ_JABVBA010000006.1"/>
</dbReference>